<dbReference type="InterPro" id="IPR003673">
    <property type="entry name" value="CoA-Trfase_fam_III"/>
</dbReference>
<proteinExistence type="predicted"/>
<dbReference type="EC" id="2.8.3.16" evidence="2"/>
<dbReference type="Gene3D" id="3.40.50.10540">
    <property type="entry name" value="Crotonobetainyl-coa:carnitine coa-transferase, domain 1"/>
    <property type="match status" value="1"/>
</dbReference>
<organism evidence="2">
    <name type="scientific">Burkholderia orbicola (strain AU 1054)</name>
    <dbReference type="NCBI Taxonomy" id="331271"/>
    <lineage>
        <taxon>Bacteria</taxon>
        <taxon>Pseudomonadati</taxon>
        <taxon>Pseudomonadota</taxon>
        <taxon>Betaproteobacteria</taxon>
        <taxon>Burkholderiales</taxon>
        <taxon>Burkholderiaceae</taxon>
        <taxon>Burkholderia</taxon>
        <taxon>Burkholderia cepacia complex</taxon>
        <taxon>Burkholderia orbicola</taxon>
    </lineage>
</organism>
<dbReference type="InterPro" id="IPR044855">
    <property type="entry name" value="CoA-Trfase_III_dom3_sf"/>
</dbReference>
<dbReference type="InterPro" id="IPR023606">
    <property type="entry name" value="CoA-Trfase_III_dom_1_sf"/>
</dbReference>
<evidence type="ECO:0000313" key="2">
    <source>
        <dbReference type="EMBL" id="ABF75370.1"/>
    </source>
</evidence>
<protein>
    <submittedName>
        <fullName evidence="2">L-carnitine dehydratase/bile acid-inducible protein F</fullName>
        <ecNumber evidence="2">2.8.3.16</ecNumber>
    </submittedName>
</protein>
<reference evidence="2" key="1">
    <citation type="submission" date="2006-05" db="EMBL/GenBank/DDBJ databases">
        <title>Complete sequence of chromosome 1 of Burkholderia cenocepacia AU 1054.</title>
        <authorList>
            <consortium name="US DOE Joint Genome Institute"/>
            <person name="Copeland A."/>
            <person name="Lucas S."/>
            <person name="Lapidus A."/>
            <person name="Barry K."/>
            <person name="Detter J.C."/>
            <person name="Glavina del Rio T."/>
            <person name="Hammon N."/>
            <person name="Israni S."/>
            <person name="Dalin E."/>
            <person name="Tice H."/>
            <person name="Pitluck S."/>
            <person name="Chain P."/>
            <person name="Malfatti S."/>
            <person name="Shin M."/>
            <person name="Vergez L."/>
            <person name="Schmutz J."/>
            <person name="Larimer F."/>
            <person name="Land M."/>
            <person name="Hauser L."/>
            <person name="Kyrpides N."/>
            <person name="Lykidis A."/>
            <person name="LiPuma J.J."/>
            <person name="Konstantinidis K."/>
            <person name="Tiedje J.M."/>
            <person name="Richardson P."/>
        </authorList>
    </citation>
    <scope>NUCLEOTIDE SEQUENCE [LARGE SCALE GENOMIC DNA]</scope>
    <source>
        <strain evidence="2">AU 1054</strain>
    </source>
</reference>
<dbReference type="InterPro" id="IPR050483">
    <property type="entry name" value="CoA-transferase_III_domain"/>
</dbReference>
<evidence type="ECO:0000256" key="1">
    <source>
        <dbReference type="ARBA" id="ARBA00022679"/>
    </source>
</evidence>
<dbReference type="Pfam" id="PF02515">
    <property type="entry name" value="CoA_transf_3"/>
    <property type="match status" value="1"/>
</dbReference>
<name>A0A0H2XLY8_BURO1</name>
<dbReference type="PANTHER" id="PTHR48207">
    <property type="entry name" value="SUCCINATE--HYDROXYMETHYLGLUTARATE COA-TRANSFERASE"/>
    <property type="match status" value="1"/>
</dbReference>
<accession>A0A0H2XLY8</accession>
<dbReference type="GO" id="GO:0033608">
    <property type="term" value="F:formyl-CoA transferase activity"/>
    <property type="evidence" value="ECO:0007669"/>
    <property type="project" value="UniProtKB-EC"/>
</dbReference>
<gene>
    <name evidence="2" type="ordered locus">Bcen_0458</name>
</gene>
<dbReference type="AlphaFoldDB" id="A0A0H2XLY8"/>
<dbReference type="Gene3D" id="3.30.1540.10">
    <property type="entry name" value="formyl-coa transferase, domain 3"/>
    <property type="match status" value="1"/>
</dbReference>
<dbReference type="EMBL" id="CP000378">
    <property type="protein sequence ID" value="ABF75370.1"/>
    <property type="molecule type" value="Genomic_DNA"/>
</dbReference>
<dbReference type="HOGENOM" id="CLU_033975_0_0_4"/>
<sequence>MSEMPQSFGNKTRHTHQYQESGMQALTGIKVVDLSRALSGPFCSMVLADLGADVIKVESGPHGDMSRAWGPFDRGVSTYYLSCNRNKRGICVDFRQPAGLDVVRRLIAQADVVIENFKAGTMDAMGLGYAELSAGDPRLVMGSVTAFGSRGPLRDWPGFDQIAQGYAGLMSLTGFPDGEPTRTGTAIGDLSSGMWVATGVMAALFERERTGRGQHVGTSLLESLVALLSVHGQRYLSLGDVPRRTGNAHAVIAPYGVFETADGPLNLAPITTDMWLRLCQLLDLPALPNDPRFATNDARVAHRDELKALLESRLRTRGKREWTQRFVEAGLPAGPIHTLDEVFDDPQLAHCGLVEPVAHPTLGTLRQVVTPLGGMDDDVPAPRTRHAPPLLGEHTVDVLREAGYGDDAIDALLAGRAIFQADAVAEAVQ</sequence>
<dbReference type="SUPFAM" id="SSF89796">
    <property type="entry name" value="CoA-transferase family III (CaiB/BaiF)"/>
    <property type="match status" value="1"/>
</dbReference>
<dbReference type="PANTHER" id="PTHR48207:SF3">
    <property type="entry name" value="SUCCINATE--HYDROXYMETHYLGLUTARATE COA-TRANSFERASE"/>
    <property type="match status" value="1"/>
</dbReference>
<keyword evidence="1 2" id="KW-0808">Transferase</keyword>